<keyword evidence="4" id="KW-1185">Reference proteome</keyword>
<dbReference type="Pfam" id="PF05627">
    <property type="entry name" value="AvrRpt-cleavage"/>
    <property type="match status" value="1"/>
</dbReference>
<accession>A0AA88S3E2</accession>
<dbReference type="InterPro" id="IPR008700">
    <property type="entry name" value="TypeIII_avirulence_cleave"/>
</dbReference>
<name>A0AA88S3E2_9ASTE</name>
<evidence type="ECO:0000259" key="2">
    <source>
        <dbReference type="Pfam" id="PF05627"/>
    </source>
</evidence>
<dbReference type="EMBL" id="JAVXUP010004408">
    <property type="protein sequence ID" value="KAK2997134.1"/>
    <property type="molecule type" value="Genomic_DNA"/>
</dbReference>
<feature type="region of interest" description="Disordered" evidence="1">
    <location>
        <begin position="230"/>
        <end position="261"/>
    </location>
</feature>
<evidence type="ECO:0000256" key="1">
    <source>
        <dbReference type="SAM" id="MobiDB-lite"/>
    </source>
</evidence>
<reference evidence="3" key="1">
    <citation type="submission" date="2022-12" db="EMBL/GenBank/DDBJ databases">
        <title>Draft genome assemblies for two species of Escallonia (Escalloniales).</title>
        <authorList>
            <person name="Chanderbali A."/>
            <person name="Dervinis C."/>
            <person name="Anghel I."/>
            <person name="Soltis D."/>
            <person name="Soltis P."/>
            <person name="Zapata F."/>
        </authorList>
    </citation>
    <scope>NUCLEOTIDE SEQUENCE</scope>
    <source>
        <strain evidence="3">UCBG64.0493</strain>
        <tissue evidence="3">Leaf</tissue>
    </source>
</reference>
<proteinExistence type="predicted"/>
<dbReference type="PANTHER" id="PTHR33159">
    <property type="entry name" value="RPM1-INTERACTING PROTEIN 4 (RIN4) FAMILY PROTEIN"/>
    <property type="match status" value="1"/>
</dbReference>
<dbReference type="PANTHER" id="PTHR33159:SF101">
    <property type="entry name" value="OS04G0379600 PROTEIN"/>
    <property type="match status" value="1"/>
</dbReference>
<sequence>MESIAYLSCSLEGHYGLLGFIMSRNSDEEGLTPANCYYAIFRGNARFRVGLKVFLFTDLIFFRKTTGQSELNQNGVTCGRNCVVTGGFASSGKTNSYARRGKALGRRTDWISLQNQQLYPRSLRKQDITMATSETNLESGPVNPNVQHSGGTVYATPYVAPAHGSVGLGERPEKFNGKDFKRWQQKMLFYLTTLNLARFLQEDAPDLGENPDRQTVAAVDAWKQSDFLVAESNEEEQEQIDTEEEHRPSPSFGEWDVNDPGSAEGFIVIHNKARDGRDRYGIGE</sequence>
<evidence type="ECO:0000313" key="3">
    <source>
        <dbReference type="EMBL" id="KAK2997134.1"/>
    </source>
</evidence>
<feature type="compositionally biased region" description="Acidic residues" evidence="1">
    <location>
        <begin position="232"/>
        <end position="243"/>
    </location>
</feature>
<comment type="caution">
    <text evidence="3">The sequence shown here is derived from an EMBL/GenBank/DDBJ whole genome shotgun (WGS) entry which is preliminary data.</text>
</comment>
<dbReference type="InterPro" id="IPR040387">
    <property type="entry name" value="RIN4/NOI4"/>
</dbReference>
<gene>
    <name evidence="3" type="ORF">RJ639_026659</name>
</gene>
<evidence type="ECO:0000313" key="4">
    <source>
        <dbReference type="Proteomes" id="UP001188597"/>
    </source>
</evidence>
<dbReference type="Proteomes" id="UP001188597">
    <property type="component" value="Unassembled WGS sequence"/>
</dbReference>
<organism evidence="3 4">
    <name type="scientific">Escallonia herrerae</name>
    <dbReference type="NCBI Taxonomy" id="1293975"/>
    <lineage>
        <taxon>Eukaryota</taxon>
        <taxon>Viridiplantae</taxon>
        <taxon>Streptophyta</taxon>
        <taxon>Embryophyta</taxon>
        <taxon>Tracheophyta</taxon>
        <taxon>Spermatophyta</taxon>
        <taxon>Magnoliopsida</taxon>
        <taxon>eudicotyledons</taxon>
        <taxon>Gunneridae</taxon>
        <taxon>Pentapetalae</taxon>
        <taxon>asterids</taxon>
        <taxon>campanulids</taxon>
        <taxon>Escalloniales</taxon>
        <taxon>Escalloniaceae</taxon>
        <taxon>Escallonia</taxon>
    </lineage>
</organism>
<protein>
    <recommendedName>
        <fullName evidence="2">RIN4 pathogenic type III effector avirulence factor Avr cleavage site domain-containing protein</fullName>
    </recommendedName>
</protein>
<dbReference type="AlphaFoldDB" id="A0AA88S3E2"/>
<feature type="domain" description="RIN4 pathogenic type III effector avirulence factor Avr cleavage site" evidence="2">
    <location>
        <begin position="250"/>
        <end position="277"/>
    </location>
</feature>